<reference evidence="9 10" key="1">
    <citation type="journal article" date="2016" name="Antonie Van Leeuwenhoek">
        <title>Nocardia donostiensis sp. nov., isolated from human respiratory specimens.</title>
        <authorList>
            <person name="Ercibengoa M."/>
            <person name="Bell M."/>
            <person name="Marimon J.M."/>
            <person name="Humrighouse B."/>
            <person name="Klenk H.P."/>
            <person name="Potter G."/>
            <person name="Perez-Trallero E."/>
        </authorList>
    </citation>
    <scope>NUCLEOTIDE SEQUENCE [LARGE SCALE GENOMIC DNA]</scope>
    <source>
        <strain evidence="9 10">X1655</strain>
    </source>
</reference>
<dbReference type="Pfam" id="PF00085">
    <property type="entry name" value="Thioredoxin"/>
    <property type="match status" value="1"/>
</dbReference>
<dbReference type="PRINTS" id="PR00421">
    <property type="entry name" value="THIOREDOXIN"/>
</dbReference>
<evidence type="ECO:0000256" key="1">
    <source>
        <dbReference type="ARBA" id="ARBA00003318"/>
    </source>
</evidence>
<evidence type="ECO:0000256" key="4">
    <source>
        <dbReference type="ARBA" id="ARBA00022982"/>
    </source>
</evidence>
<feature type="domain" description="Thioredoxin" evidence="8">
    <location>
        <begin position="1"/>
        <end position="122"/>
    </location>
</feature>
<evidence type="ECO:0000259" key="8">
    <source>
        <dbReference type="PROSITE" id="PS51352"/>
    </source>
</evidence>
<dbReference type="GO" id="GO:0015035">
    <property type="term" value="F:protein-disulfide reductase activity"/>
    <property type="evidence" value="ECO:0007669"/>
    <property type="project" value="UniProtKB-UniRule"/>
</dbReference>
<dbReference type="Gene3D" id="3.40.30.10">
    <property type="entry name" value="Glutaredoxin"/>
    <property type="match status" value="1"/>
</dbReference>
<dbReference type="EMBL" id="MUMY01000011">
    <property type="protein sequence ID" value="ONM48180.1"/>
    <property type="molecule type" value="Genomic_DNA"/>
</dbReference>
<dbReference type="SUPFAM" id="SSF52833">
    <property type="entry name" value="Thioredoxin-like"/>
    <property type="match status" value="1"/>
</dbReference>
<name>A0A1W0AUC4_9NOCA</name>
<evidence type="ECO:0000256" key="6">
    <source>
        <dbReference type="ARBA" id="ARBA00023284"/>
    </source>
</evidence>
<dbReference type="STRING" id="1538463.B0T36_16920"/>
<comment type="similarity">
    <text evidence="2">Belongs to the thioredoxin family.</text>
</comment>
<dbReference type="GO" id="GO:0005829">
    <property type="term" value="C:cytosol"/>
    <property type="evidence" value="ECO:0007669"/>
    <property type="project" value="TreeGrafter"/>
</dbReference>
<keyword evidence="5" id="KW-1015">Disulfide bond</keyword>
<comment type="caution">
    <text evidence="9">The sequence shown here is derived from an EMBL/GenBank/DDBJ whole genome shotgun (WGS) entry which is preliminary data.</text>
</comment>
<dbReference type="GO" id="GO:0045454">
    <property type="term" value="P:cell redox homeostasis"/>
    <property type="evidence" value="ECO:0007669"/>
    <property type="project" value="TreeGrafter"/>
</dbReference>
<evidence type="ECO:0000256" key="3">
    <source>
        <dbReference type="ARBA" id="ARBA00022448"/>
    </source>
</evidence>
<keyword evidence="3" id="KW-0813">Transport</keyword>
<dbReference type="InterPro" id="IPR017937">
    <property type="entry name" value="Thioredoxin_CS"/>
</dbReference>
<dbReference type="PROSITE" id="PS51352">
    <property type="entry name" value="THIOREDOXIN_2"/>
    <property type="match status" value="1"/>
</dbReference>
<comment type="function">
    <text evidence="1">Participates in various redox reactions through the reversible oxidation of its active center dithiol to a disulfide and catalyzes dithiol-disulfide exchange reactions.</text>
</comment>
<dbReference type="RefSeq" id="WP_077117319.1">
    <property type="nucleotide sequence ID" value="NZ_LOKT01000011.1"/>
</dbReference>
<dbReference type="InterPro" id="IPR036249">
    <property type="entry name" value="Thioredoxin-like_sf"/>
</dbReference>
<dbReference type="FunFam" id="3.40.30.10:FF:000001">
    <property type="entry name" value="Thioredoxin"/>
    <property type="match status" value="1"/>
</dbReference>
<evidence type="ECO:0000256" key="5">
    <source>
        <dbReference type="ARBA" id="ARBA00023157"/>
    </source>
</evidence>
<dbReference type="PANTHER" id="PTHR45663">
    <property type="entry name" value="GEO12009P1"/>
    <property type="match status" value="1"/>
</dbReference>
<evidence type="ECO:0000313" key="9">
    <source>
        <dbReference type="EMBL" id="ONM48180.1"/>
    </source>
</evidence>
<keyword evidence="4" id="KW-0249">Electron transport</keyword>
<dbReference type="NCBIfam" id="TIGR01068">
    <property type="entry name" value="thioredoxin"/>
    <property type="match status" value="1"/>
</dbReference>
<organism evidence="9 10">
    <name type="scientific">Nocardia donostiensis</name>
    <dbReference type="NCBI Taxonomy" id="1538463"/>
    <lineage>
        <taxon>Bacteria</taxon>
        <taxon>Bacillati</taxon>
        <taxon>Actinomycetota</taxon>
        <taxon>Actinomycetes</taxon>
        <taxon>Mycobacteriales</taxon>
        <taxon>Nocardiaceae</taxon>
        <taxon>Nocardia</taxon>
    </lineage>
</organism>
<protein>
    <recommendedName>
        <fullName evidence="7">Thioredoxin</fullName>
    </recommendedName>
</protein>
<dbReference type="Proteomes" id="UP000188836">
    <property type="component" value="Unassembled WGS sequence"/>
</dbReference>
<gene>
    <name evidence="9" type="ORF">B0T46_14460</name>
</gene>
<dbReference type="OrthoDB" id="9790390at2"/>
<dbReference type="AlphaFoldDB" id="A0A1W0AUC4"/>
<evidence type="ECO:0000313" key="10">
    <source>
        <dbReference type="Proteomes" id="UP000188836"/>
    </source>
</evidence>
<keyword evidence="6" id="KW-0676">Redox-active center</keyword>
<keyword evidence="10" id="KW-1185">Reference proteome</keyword>
<proteinExistence type="inferred from homology"/>
<dbReference type="CDD" id="cd02947">
    <property type="entry name" value="TRX_family"/>
    <property type="match status" value="1"/>
</dbReference>
<accession>A0A1W0AUC4</accession>
<evidence type="ECO:0000256" key="2">
    <source>
        <dbReference type="ARBA" id="ARBA00008987"/>
    </source>
</evidence>
<dbReference type="InterPro" id="IPR005746">
    <property type="entry name" value="Thioredoxin"/>
</dbReference>
<dbReference type="PROSITE" id="PS00194">
    <property type="entry name" value="THIOREDOXIN_1"/>
    <property type="match status" value="1"/>
</dbReference>
<dbReference type="InterPro" id="IPR013766">
    <property type="entry name" value="Thioredoxin_domain"/>
</dbReference>
<sequence>MIDPTSDKTEAENTMANTINVSDETFERDVLSSRGTVVVAFWAPWCGPCRMFAPILDETAGDYRDQITVARMNIDENPQSMAKYQVMGVPTTIVFRAGEPVHQFVGAMHKRALVNELGPYLPAATS</sequence>
<evidence type="ECO:0000256" key="7">
    <source>
        <dbReference type="NCBIfam" id="TIGR01068"/>
    </source>
</evidence>
<dbReference type="PANTHER" id="PTHR45663:SF11">
    <property type="entry name" value="GEO12009P1"/>
    <property type="match status" value="1"/>
</dbReference>